<dbReference type="Proteomes" id="UP000095544">
    <property type="component" value="Unassembled WGS sequence"/>
</dbReference>
<accession>A0A174EUV0</accession>
<keyword evidence="4 6" id="KW-0456">Lyase</keyword>
<evidence type="ECO:0000256" key="4">
    <source>
        <dbReference type="ARBA" id="ARBA00023239"/>
    </source>
</evidence>
<organism evidence="6 7">
    <name type="scientific">Faecalicatena contorta</name>
    <dbReference type="NCBI Taxonomy" id="39482"/>
    <lineage>
        <taxon>Bacteria</taxon>
        <taxon>Bacillati</taxon>
        <taxon>Bacillota</taxon>
        <taxon>Clostridia</taxon>
        <taxon>Lachnospirales</taxon>
        <taxon>Lachnospiraceae</taxon>
        <taxon>Faecalicatena</taxon>
    </lineage>
</organism>
<evidence type="ECO:0000256" key="5">
    <source>
        <dbReference type="ARBA" id="ARBA00023277"/>
    </source>
</evidence>
<name>A0A174EUV0_9FIRM</name>
<dbReference type="AlphaFoldDB" id="A0A174EUV0"/>
<keyword evidence="5" id="KW-0119">Carbohydrate metabolism</keyword>
<dbReference type="RefSeq" id="WP_050640526.1">
    <property type="nucleotide sequence ID" value="NZ_CABKUE010000008.1"/>
</dbReference>
<dbReference type="GO" id="GO:0008674">
    <property type="term" value="F:2-dehydro-3-deoxy-6-phosphogalactonate aldolase activity"/>
    <property type="evidence" value="ECO:0007669"/>
    <property type="project" value="UniProtKB-EC"/>
</dbReference>
<dbReference type="PANTHER" id="PTHR30246:SF1">
    <property type="entry name" value="2-DEHYDRO-3-DEOXY-6-PHOSPHOGALACTONATE ALDOLASE-RELATED"/>
    <property type="match status" value="1"/>
</dbReference>
<dbReference type="NCBIfam" id="TIGR01182">
    <property type="entry name" value="eda"/>
    <property type="match status" value="1"/>
</dbReference>
<dbReference type="STRING" id="39482.ERS852491_02102"/>
<dbReference type="Pfam" id="PF01081">
    <property type="entry name" value="Aldolase"/>
    <property type="match status" value="1"/>
</dbReference>
<sequence>MISEILNQIRKTKIIAIVRNIPFEYLSGTLQALYQGGIRNVEITFNSPDTLEMIRFAREHYGTEMLIGAGTVLDAETARSAILAGADFVLAPTLDIDTITMCSRYSRLAVPGTLTPTEILRACEAGAQLIKVFPVGPMGPHYIKDVLSPLPQVNLLPVGGVNLTNADELFACGAFALGVGSDLVDRKLIMNGEYSKISSIAEKYMDIANKYVE</sequence>
<evidence type="ECO:0000313" key="7">
    <source>
        <dbReference type="Proteomes" id="UP000095544"/>
    </source>
</evidence>
<dbReference type="CDD" id="cd00452">
    <property type="entry name" value="KDPG_aldolase"/>
    <property type="match status" value="1"/>
</dbReference>
<dbReference type="EMBL" id="CYZU01000017">
    <property type="protein sequence ID" value="CUO40448.1"/>
    <property type="molecule type" value="Genomic_DNA"/>
</dbReference>
<evidence type="ECO:0000256" key="1">
    <source>
        <dbReference type="ARBA" id="ARBA00004761"/>
    </source>
</evidence>
<dbReference type="InterPro" id="IPR000887">
    <property type="entry name" value="Aldlse_KDPG_KHG"/>
</dbReference>
<proteinExistence type="inferred from homology"/>
<comment type="similarity">
    <text evidence="2">Belongs to the KHG/KDPG aldolase family.</text>
</comment>
<dbReference type="PANTHER" id="PTHR30246">
    <property type="entry name" value="2-KETO-3-DEOXY-6-PHOSPHOGLUCONATE ALDOLASE"/>
    <property type="match status" value="1"/>
</dbReference>
<evidence type="ECO:0000256" key="2">
    <source>
        <dbReference type="ARBA" id="ARBA00006906"/>
    </source>
</evidence>
<gene>
    <name evidence="6" type="primary">dgoA</name>
    <name evidence="6" type="ORF">ERS852491_02102</name>
</gene>
<evidence type="ECO:0000256" key="3">
    <source>
        <dbReference type="ARBA" id="ARBA00011233"/>
    </source>
</evidence>
<dbReference type="InterPro" id="IPR013785">
    <property type="entry name" value="Aldolase_TIM"/>
</dbReference>
<comment type="pathway">
    <text evidence="1">Carbohydrate acid metabolism.</text>
</comment>
<evidence type="ECO:0000313" key="6">
    <source>
        <dbReference type="EMBL" id="CUO40448.1"/>
    </source>
</evidence>
<dbReference type="SUPFAM" id="SSF51569">
    <property type="entry name" value="Aldolase"/>
    <property type="match status" value="1"/>
</dbReference>
<dbReference type="OrthoDB" id="9802667at2"/>
<reference evidence="6 7" key="1">
    <citation type="submission" date="2015-09" db="EMBL/GenBank/DDBJ databases">
        <authorList>
            <consortium name="Pathogen Informatics"/>
        </authorList>
    </citation>
    <scope>NUCLEOTIDE SEQUENCE [LARGE SCALE GENOMIC DNA]</scope>
    <source>
        <strain evidence="6 7">2789STDY5834876</strain>
    </source>
</reference>
<dbReference type="Gene3D" id="3.20.20.70">
    <property type="entry name" value="Aldolase class I"/>
    <property type="match status" value="1"/>
</dbReference>
<comment type="subunit">
    <text evidence="3">Homotrimer.</text>
</comment>
<protein>
    <submittedName>
        <fullName evidence="6">2-dehydro-3-deoxy-6-phosphogalactonate aldolase</fullName>
        <ecNumber evidence="6">4.1.2.21</ecNumber>
    </submittedName>
</protein>
<dbReference type="EC" id="4.1.2.21" evidence="6"/>